<name>A0A1T5M1J9_9MICO</name>
<dbReference type="SUPFAM" id="SSF81301">
    <property type="entry name" value="Nucleotidyltransferase"/>
    <property type="match status" value="1"/>
</dbReference>
<dbReference type="InterPro" id="IPR043519">
    <property type="entry name" value="NT_sf"/>
</dbReference>
<accession>A0A1T5M1J9</accession>
<organism evidence="1 2">
    <name type="scientific">Krasilnikoviella flava</name>
    <dbReference type="NCBI Taxonomy" id="526729"/>
    <lineage>
        <taxon>Bacteria</taxon>
        <taxon>Bacillati</taxon>
        <taxon>Actinomycetota</taxon>
        <taxon>Actinomycetes</taxon>
        <taxon>Micrococcales</taxon>
        <taxon>Promicromonosporaceae</taxon>
        <taxon>Krasilnikoviella</taxon>
    </lineage>
</organism>
<evidence type="ECO:0000313" key="1">
    <source>
        <dbReference type="EMBL" id="SKC82003.1"/>
    </source>
</evidence>
<sequence>MITLAAHRPEWADEFRAESARLRAALGDHITELEHIGSTAVPGLVAKPILDLAARAAPGVDPFALADDVATLAYWRIARGPKNHGVYVRESDGERTHILHVFAADGWDTCPQRLFRDKLRHDATARRRYGDLKTRLAATLTDGREYTAAKRDLVETLLNEERAARGLPPTTAWDK</sequence>
<protein>
    <submittedName>
        <fullName evidence="1">GrpB domain, predicted nucleotidyltransferase, UPF0157 family</fullName>
    </submittedName>
</protein>
<dbReference type="InterPro" id="IPR007344">
    <property type="entry name" value="GrpB/CoaE"/>
</dbReference>
<evidence type="ECO:0000313" key="2">
    <source>
        <dbReference type="Proteomes" id="UP000189777"/>
    </source>
</evidence>
<dbReference type="Gene3D" id="3.30.460.10">
    <property type="entry name" value="Beta Polymerase, domain 2"/>
    <property type="match status" value="1"/>
</dbReference>
<gene>
    <name evidence="1" type="ORF">SAMN04324258_4339</name>
</gene>
<keyword evidence="1" id="KW-0808">Transferase</keyword>
<dbReference type="GO" id="GO:0016740">
    <property type="term" value="F:transferase activity"/>
    <property type="evidence" value="ECO:0007669"/>
    <property type="project" value="UniProtKB-KW"/>
</dbReference>
<dbReference type="PANTHER" id="PTHR34822:SF1">
    <property type="entry name" value="GRPB FAMILY PROTEIN"/>
    <property type="match status" value="1"/>
</dbReference>
<dbReference type="PANTHER" id="PTHR34822">
    <property type="entry name" value="GRPB DOMAIN PROTEIN (AFU_ORTHOLOGUE AFUA_1G01530)"/>
    <property type="match status" value="1"/>
</dbReference>
<dbReference type="EMBL" id="FUZQ01000008">
    <property type="protein sequence ID" value="SKC82003.1"/>
    <property type="molecule type" value="Genomic_DNA"/>
</dbReference>
<dbReference type="OrthoDB" id="9799092at2"/>
<dbReference type="RefSeq" id="WP_079576654.1">
    <property type="nucleotide sequence ID" value="NZ_FUZQ01000008.1"/>
</dbReference>
<reference evidence="1 2" key="1">
    <citation type="submission" date="2017-02" db="EMBL/GenBank/DDBJ databases">
        <authorList>
            <person name="Peterson S.W."/>
        </authorList>
    </citation>
    <scope>NUCLEOTIDE SEQUENCE [LARGE SCALE GENOMIC DNA]</scope>
    <source>
        <strain evidence="1 2">DSM 21481</strain>
    </source>
</reference>
<dbReference type="Pfam" id="PF04229">
    <property type="entry name" value="GrpB"/>
    <property type="match status" value="1"/>
</dbReference>
<keyword evidence="2" id="KW-1185">Reference proteome</keyword>
<dbReference type="AlphaFoldDB" id="A0A1T5M1J9"/>
<dbReference type="Proteomes" id="UP000189777">
    <property type="component" value="Unassembled WGS sequence"/>
</dbReference>
<proteinExistence type="predicted"/>